<reference evidence="7" key="1">
    <citation type="submission" date="2022-02" db="EMBL/GenBank/DDBJ databases">
        <authorList>
            <person name="Leng L."/>
        </authorList>
    </citation>
    <scope>NUCLEOTIDE SEQUENCE</scope>
    <source>
        <strain evidence="7">JI</strain>
    </source>
</reference>
<feature type="transmembrane region" description="Helical" evidence="6">
    <location>
        <begin position="122"/>
        <end position="139"/>
    </location>
</feature>
<evidence type="ECO:0000256" key="6">
    <source>
        <dbReference type="SAM" id="Phobius"/>
    </source>
</evidence>
<keyword evidence="2 6" id="KW-0812">Transmembrane</keyword>
<keyword evidence="4 6" id="KW-1133">Transmembrane helix</keyword>
<comment type="subcellular location">
    <subcellularLocation>
        <location evidence="1">Membrane</location>
        <topology evidence="1">Multi-pass membrane protein</topology>
    </subcellularLocation>
</comment>
<feature type="transmembrane region" description="Helical" evidence="6">
    <location>
        <begin position="64"/>
        <end position="81"/>
    </location>
</feature>
<dbReference type="InterPro" id="IPR001182">
    <property type="entry name" value="FtsW/RodA"/>
</dbReference>
<sequence>MKGRQVEWKLLFLTGVYAMAGALALYLGSAGTPDRKVVFACISVIAAYFLVSVYWHIAGYRGDCFLLPLTALLSTTGLVFLFRLDPAYGVRQFFWLLIGLGVLLLTSRLLLDFRFLSDYKYIYALAGLIVLILPVFFGHEQGGAKSWLDIGILHFQPSEFVKILVVLFLASYLSENRAVLTVGTRNLGGMSLPGPQEWGPLLAMWGISLLLLVFQKDLGAALIYFSTFLTMVYVATSRISYVLFGFALFIAGAAASFYMFDHVRARVEIWMNPWPTIETTGYQIIQSLFAINSGGVLGSGLGLGYPGYIPAVHTDLIFSAICEELGLAGGAGIIILFMIFVYRGIRIALKTSDDFAALAASGLTSLLGIQAFIIIAGVTKLLPLTGITLPYISYGGSSLVANFILLGLLLNISHEEESNI</sequence>
<gene>
    <name evidence="7" type="ORF">L7E55_07225</name>
</gene>
<feature type="transmembrane region" description="Helical" evidence="6">
    <location>
        <begin position="198"/>
        <end position="214"/>
    </location>
</feature>
<feature type="transmembrane region" description="Helical" evidence="6">
    <location>
        <begin position="219"/>
        <end position="235"/>
    </location>
</feature>
<dbReference type="GO" id="GO:0005886">
    <property type="term" value="C:plasma membrane"/>
    <property type="evidence" value="ECO:0007669"/>
    <property type="project" value="TreeGrafter"/>
</dbReference>
<feature type="transmembrane region" description="Helical" evidence="6">
    <location>
        <begin position="37"/>
        <end position="57"/>
    </location>
</feature>
<keyword evidence="3" id="KW-0133">Cell shape</keyword>
<proteinExistence type="predicted"/>
<feature type="transmembrane region" description="Helical" evidence="6">
    <location>
        <begin position="93"/>
        <end position="110"/>
    </location>
</feature>
<protein>
    <submittedName>
        <fullName evidence="7">FtsW/RodA/SpoVE family cell cycle protein</fullName>
    </submittedName>
</protein>
<evidence type="ECO:0000256" key="1">
    <source>
        <dbReference type="ARBA" id="ARBA00004141"/>
    </source>
</evidence>
<evidence type="ECO:0000256" key="5">
    <source>
        <dbReference type="ARBA" id="ARBA00023136"/>
    </source>
</evidence>
<evidence type="ECO:0000313" key="8">
    <source>
        <dbReference type="Proteomes" id="UP001154312"/>
    </source>
</evidence>
<feature type="transmembrane region" description="Helical" evidence="6">
    <location>
        <begin position="391"/>
        <end position="412"/>
    </location>
</feature>
<dbReference type="GO" id="GO:0051301">
    <property type="term" value="P:cell division"/>
    <property type="evidence" value="ECO:0007669"/>
    <property type="project" value="InterPro"/>
</dbReference>
<dbReference type="PANTHER" id="PTHR30474">
    <property type="entry name" value="CELL CYCLE PROTEIN"/>
    <property type="match status" value="1"/>
</dbReference>
<dbReference type="GO" id="GO:0032153">
    <property type="term" value="C:cell division site"/>
    <property type="evidence" value="ECO:0007669"/>
    <property type="project" value="TreeGrafter"/>
</dbReference>
<dbReference type="PANTHER" id="PTHR30474:SF3">
    <property type="entry name" value="PEPTIDOGLYCAN GLYCOSYLTRANSFERASE RODA"/>
    <property type="match status" value="1"/>
</dbReference>
<feature type="transmembrane region" description="Helical" evidence="6">
    <location>
        <begin position="12"/>
        <end position="31"/>
    </location>
</feature>
<dbReference type="EMBL" id="JAKOAV010000010">
    <property type="protein sequence ID" value="MDF9408153.1"/>
    <property type="molecule type" value="Genomic_DNA"/>
</dbReference>
<organism evidence="7 8">
    <name type="scientific">Pelotomaculum isophthalicicum JI</name>
    <dbReference type="NCBI Taxonomy" id="947010"/>
    <lineage>
        <taxon>Bacteria</taxon>
        <taxon>Bacillati</taxon>
        <taxon>Bacillota</taxon>
        <taxon>Clostridia</taxon>
        <taxon>Eubacteriales</taxon>
        <taxon>Desulfotomaculaceae</taxon>
        <taxon>Pelotomaculum</taxon>
    </lineage>
</organism>
<dbReference type="GO" id="GO:0015648">
    <property type="term" value="F:lipid-linked peptidoglycan transporter activity"/>
    <property type="evidence" value="ECO:0007669"/>
    <property type="project" value="TreeGrafter"/>
</dbReference>
<dbReference type="Pfam" id="PF01098">
    <property type="entry name" value="FTSW_RODA_SPOVE"/>
    <property type="match status" value="1"/>
</dbReference>
<name>A0A9X4H5I0_9FIRM</name>
<feature type="transmembrane region" description="Helical" evidence="6">
    <location>
        <begin position="241"/>
        <end position="260"/>
    </location>
</feature>
<evidence type="ECO:0000256" key="3">
    <source>
        <dbReference type="ARBA" id="ARBA00022960"/>
    </source>
</evidence>
<dbReference type="GO" id="GO:0008360">
    <property type="term" value="P:regulation of cell shape"/>
    <property type="evidence" value="ECO:0007669"/>
    <property type="project" value="UniProtKB-KW"/>
</dbReference>
<feature type="transmembrane region" description="Helical" evidence="6">
    <location>
        <begin position="281"/>
        <end position="305"/>
    </location>
</feature>
<dbReference type="AlphaFoldDB" id="A0A9X4H5I0"/>
<keyword evidence="8" id="KW-1185">Reference proteome</keyword>
<evidence type="ECO:0000313" key="7">
    <source>
        <dbReference type="EMBL" id="MDF9408153.1"/>
    </source>
</evidence>
<feature type="transmembrane region" description="Helical" evidence="6">
    <location>
        <begin position="325"/>
        <end position="343"/>
    </location>
</feature>
<comment type="caution">
    <text evidence="7">The sequence shown here is derived from an EMBL/GenBank/DDBJ whole genome shotgun (WGS) entry which is preliminary data.</text>
</comment>
<dbReference type="Proteomes" id="UP001154312">
    <property type="component" value="Unassembled WGS sequence"/>
</dbReference>
<keyword evidence="5 6" id="KW-0472">Membrane</keyword>
<feature type="transmembrane region" description="Helical" evidence="6">
    <location>
        <begin position="355"/>
        <end position="379"/>
    </location>
</feature>
<accession>A0A9X4H5I0</accession>
<evidence type="ECO:0000256" key="4">
    <source>
        <dbReference type="ARBA" id="ARBA00022989"/>
    </source>
</evidence>
<evidence type="ECO:0000256" key="2">
    <source>
        <dbReference type="ARBA" id="ARBA00022692"/>
    </source>
</evidence>